<accession>A0ABR7EYS6</accession>
<dbReference type="Pfam" id="PF05569">
    <property type="entry name" value="Peptidase_M56"/>
    <property type="match status" value="1"/>
</dbReference>
<dbReference type="InterPro" id="IPR008756">
    <property type="entry name" value="Peptidase_M56"/>
</dbReference>
<dbReference type="EMBL" id="JACOOY010000016">
    <property type="protein sequence ID" value="MBC5665899.1"/>
    <property type="molecule type" value="Genomic_DNA"/>
</dbReference>
<protein>
    <recommendedName>
        <fullName evidence="2">Peptidase M56 domain-containing protein</fullName>
    </recommendedName>
</protein>
<feature type="transmembrane region" description="Helical" evidence="1">
    <location>
        <begin position="6"/>
        <end position="29"/>
    </location>
</feature>
<dbReference type="CDD" id="cd07341">
    <property type="entry name" value="M56_BlaR1_MecR1_like"/>
    <property type="match status" value="1"/>
</dbReference>
<keyword evidence="1" id="KW-0812">Transmembrane</keyword>
<keyword evidence="4" id="KW-1185">Reference proteome</keyword>
<evidence type="ECO:0000259" key="2">
    <source>
        <dbReference type="Pfam" id="PF05569"/>
    </source>
</evidence>
<sequence length="435" mass="50278">MSEIFLKIFNMSLAASWLIITVFIIRFILRKSSKRLQFFLWILVAVRLAIPNLIEKAWSFIPVAERVDNLGSGNLSNVESGSALTYSLVKDYLGEAYMHRYEGTVIPPFHLTENLLYILAIVWLVGAFIMLLYEAYGYVNIRIKIRASICRKDNIYVCDEIDSPFVFGLVKPVIYIPGNLAENTLDSVLLHEKMHIRYRDYIWKNIAYLFLCVYWFSPFVWWAYWMFCKDIEMRCDEAVIRKMEREKKASYSQAMLDCSMPKRMIYSPLSFGEIDVKDRVKYVLNYKKPKKRFIACICVVYAVMTFGFLTNPISNVCAKKGVVQVDSSIHTQAEINSAIQVVENKFNRNGEMRGCTLLEIKYAGDQEVTECVESMHVEGEENVDTRDIIVLESTFDAEGLSDFAEGEASHREYGYGWTLKKTSDGRWKIINNGYA</sequence>
<keyword evidence="1" id="KW-1133">Transmembrane helix</keyword>
<organism evidence="3 4">
    <name type="scientific">Dorea hominis</name>
    <dbReference type="NCBI Taxonomy" id="2763040"/>
    <lineage>
        <taxon>Bacteria</taxon>
        <taxon>Bacillati</taxon>
        <taxon>Bacillota</taxon>
        <taxon>Clostridia</taxon>
        <taxon>Lachnospirales</taxon>
        <taxon>Lachnospiraceae</taxon>
        <taxon>Dorea</taxon>
    </lineage>
</organism>
<reference evidence="3 4" key="1">
    <citation type="submission" date="2020-08" db="EMBL/GenBank/DDBJ databases">
        <title>Genome public.</title>
        <authorList>
            <person name="Liu C."/>
            <person name="Sun Q."/>
        </authorList>
    </citation>
    <scope>NUCLEOTIDE SEQUENCE [LARGE SCALE GENOMIC DNA]</scope>
    <source>
        <strain evidence="3 4">NSJ-36</strain>
    </source>
</reference>
<gene>
    <name evidence="3" type="ORF">H8S07_11610</name>
</gene>
<feature type="transmembrane region" description="Helical" evidence="1">
    <location>
        <begin position="36"/>
        <end position="54"/>
    </location>
</feature>
<name>A0ABR7EYS6_9FIRM</name>
<feature type="domain" description="Peptidase M56" evidence="2">
    <location>
        <begin position="7"/>
        <end position="282"/>
    </location>
</feature>
<evidence type="ECO:0000313" key="3">
    <source>
        <dbReference type="EMBL" id="MBC5665899.1"/>
    </source>
</evidence>
<comment type="caution">
    <text evidence="3">The sequence shown here is derived from an EMBL/GenBank/DDBJ whole genome shotgun (WGS) entry which is preliminary data.</text>
</comment>
<feature type="transmembrane region" description="Helical" evidence="1">
    <location>
        <begin position="115"/>
        <end position="136"/>
    </location>
</feature>
<proteinExistence type="predicted"/>
<evidence type="ECO:0000256" key="1">
    <source>
        <dbReference type="SAM" id="Phobius"/>
    </source>
</evidence>
<dbReference type="PANTHER" id="PTHR34978">
    <property type="entry name" value="POSSIBLE SENSOR-TRANSDUCER PROTEIN BLAR"/>
    <property type="match status" value="1"/>
</dbReference>
<dbReference type="PANTHER" id="PTHR34978:SF3">
    <property type="entry name" value="SLR0241 PROTEIN"/>
    <property type="match status" value="1"/>
</dbReference>
<feature type="transmembrane region" description="Helical" evidence="1">
    <location>
        <begin position="292"/>
        <end position="310"/>
    </location>
</feature>
<dbReference type="Proteomes" id="UP000647235">
    <property type="component" value="Unassembled WGS sequence"/>
</dbReference>
<feature type="transmembrane region" description="Helical" evidence="1">
    <location>
        <begin position="206"/>
        <end position="224"/>
    </location>
</feature>
<evidence type="ECO:0000313" key="4">
    <source>
        <dbReference type="Proteomes" id="UP000647235"/>
    </source>
</evidence>
<dbReference type="InterPro" id="IPR052173">
    <property type="entry name" value="Beta-lactam_resp_regulator"/>
</dbReference>
<dbReference type="RefSeq" id="WP_186856073.1">
    <property type="nucleotide sequence ID" value="NZ_JACOOY010000016.1"/>
</dbReference>
<keyword evidence="1" id="KW-0472">Membrane</keyword>